<sequence length="238" mass="25683">MTSLASGTPAYTPVYLRFRPVGLPPDSVIDAFDTHQPRTVMFPPPLPARVFTAWRGPVSVTLPTQAYEAAFKSITGGHPLEEHGGPRDGTVTYTNTGGLHLTGLDEEMNIVTHALIEPGLVAARARELTEHYRTFLQQRLDRMLVTVQARQDRLTGDAARTWVMDAALRSSVMTLPLLGGLGAGTDGRTPPVCPVGKDGLVVAGREGMLAVMFMDDAIALAEFAWTLGPQHDPAFRLA</sequence>
<dbReference type="Proteomes" id="UP001232163">
    <property type="component" value="Unassembled WGS sequence"/>
</dbReference>
<evidence type="ECO:0000313" key="2">
    <source>
        <dbReference type="Proteomes" id="UP001232163"/>
    </source>
</evidence>
<gene>
    <name evidence="1" type="ORF">QO006_002826</name>
</gene>
<organism evidence="1 2">
    <name type="scientific">Deinococcus enclensis</name>
    <dbReference type="NCBI Taxonomy" id="1049582"/>
    <lineage>
        <taxon>Bacteria</taxon>
        <taxon>Thermotogati</taxon>
        <taxon>Deinococcota</taxon>
        <taxon>Deinococci</taxon>
        <taxon>Deinococcales</taxon>
        <taxon>Deinococcaceae</taxon>
        <taxon>Deinococcus</taxon>
    </lineage>
</organism>
<protein>
    <submittedName>
        <fullName evidence="1">Uncharacterized protein</fullName>
    </submittedName>
</protein>
<evidence type="ECO:0000313" key="1">
    <source>
        <dbReference type="EMBL" id="MDP9765375.1"/>
    </source>
</evidence>
<comment type="caution">
    <text evidence="1">The sequence shown here is derived from an EMBL/GenBank/DDBJ whole genome shotgun (WGS) entry which is preliminary data.</text>
</comment>
<dbReference type="EMBL" id="JAURUR010000011">
    <property type="protein sequence ID" value="MDP9765375.1"/>
    <property type="molecule type" value="Genomic_DNA"/>
</dbReference>
<dbReference type="RefSeq" id="WP_307467318.1">
    <property type="nucleotide sequence ID" value="NZ_JAURUR010000011.1"/>
</dbReference>
<name>A0ABT9MFK0_9DEIO</name>
<accession>A0ABT9MFK0</accession>
<proteinExistence type="predicted"/>
<reference evidence="1 2" key="1">
    <citation type="submission" date="2023-07" db="EMBL/GenBank/DDBJ databases">
        <title>Genomic Encyclopedia of Type Strains, Phase IV (KMG-IV): sequencing the most valuable type-strain genomes for metagenomic binning, comparative biology and taxonomic classification.</title>
        <authorList>
            <person name="Goeker M."/>
        </authorList>
    </citation>
    <scope>NUCLEOTIDE SEQUENCE [LARGE SCALE GENOMIC DNA]</scope>
    <source>
        <strain evidence="1 2">NIO-1023</strain>
    </source>
</reference>
<keyword evidence="2" id="KW-1185">Reference proteome</keyword>